<feature type="domain" description="CBM-cenC" evidence="2">
    <location>
        <begin position="742"/>
        <end position="861"/>
    </location>
</feature>
<dbReference type="Gene3D" id="2.60.40.10">
    <property type="entry name" value="Immunoglobulins"/>
    <property type="match status" value="2"/>
</dbReference>
<dbReference type="InterPro" id="IPR003305">
    <property type="entry name" value="CenC_carb-bd"/>
</dbReference>
<dbReference type="Gene3D" id="2.60.120.260">
    <property type="entry name" value="Galactose-binding domain-like"/>
    <property type="match status" value="1"/>
</dbReference>
<keyword evidence="1" id="KW-0378">Hydrolase</keyword>
<dbReference type="OrthoDB" id="8481600at2"/>
<dbReference type="STRING" id="1619313.EM595_2554"/>
<dbReference type="InterPro" id="IPR008979">
    <property type="entry name" value="Galactose-bd-like_sf"/>
</dbReference>
<dbReference type="InterPro" id="IPR013783">
    <property type="entry name" value="Ig-like_fold"/>
</dbReference>
<dbReference type="Pfam" id="PF02018">
    <property type="entry name" value="CBM_4_9"/>
    <property type="match status" value="1"/>
</dbReference>
<dbReference type="AlphaFoldDB" id="A0A0U5GP12"/>
<organism evidence="4 5">
    <name type="scientific">Duffyella gerundensis</name>
    <dbReference type="NCBI Taxonomy" id="1619313"/>
    <lineage>
        <taxon>Bacteria</taxon>
        <taxon>Pseudomonadati</taxon>
        <taxon>Pseudomonadota</taxon>
        <taxon>Gammaproteobacteria</taxon>
        <taxon>Enterobacterales</taxon>
        <taxon>Erwiniaceae</taxon>
        <taxon>Duffyella</taxon>
    </lineage>
</organism>
<dbReference type="RefSeq" id="WP_067432564.1">
    <property type="nucleotide sequence ID" value="NZ_LN907827.1"/>
</dbReference>
<dbReference type="KEGG" id="ege:EM595_2554"/>
<evidence type="ECO:0000256" key="1">
    <source>
        <dbReference type="ARBA" id="ARBA00022801"/>
    </source>
</evidence>
<dbReference type="PATRIC" id="fig|1619313.3.peg.2654"/>
<protein>
    <recommendedName>
        <fullName evidence="6">Bacterial Ig-like domain-containing protein</fullName>
    </recommendedName>
</protein>
<proteinExistence type="predicted"/>
<keyword evidence="5" id="KW-1185">Reference proteome</keyword>
<dbReference type="InterPro" id="IPR044016">
    <property type="entry name" value="Big_13"/>
</dbReference>
<evidence type="ECO:0000259" key="2">
    <source>
        <dbReference type="Pfam" id="PF02018"/>
    </source>
</evidence>
<dbReference type="Pfam" id="PF19077">
    <property type="entry name" value="Big_13"/>
    <property type="match status" value="2"/>
</dbReference>
<gene>
    <name evidence="4" type="ORF">EM595_2554</name>
</gene>
<feature type="domain" description="Bacterial Ig-like" evidence="3">
    <location>
        <begin position="645"/>
        <end position="722"/>
    </location>
</feature>
<dbReference type="Gene3D" id="3.30.420.430">
    <property type="match status" value="4"/>
</dbReference>
<evidence type="ECO:0000313" key="5">
    <source>
        <dbReference type="Proteomes" id="UP000059419"/>
    </source>
</evidence>
<accession>A0A0U5GP12</accession>
<evidence type="ECO:0000313" key="4">
    <source>
        <dbReference type="EMBL" id="CUU24785.1"/>
    </source>
</evidence>
<evidence type="ECO:0008006" key="6">
    <source>
        <dbReference type="Google" id="ProtNLM"/>
    </source>
</evidence>
<dbReference type="SUPFAM" id="SSF49785">
    <property type="entry name" value="Galactose-binding domain-like"/>
    <property type="match status" value="1"/>
</dbReference>
<dbReference type="EMBL" id="LN907827">
    <property type="protein sequence ID" value="CUU24785.1"/>
    <property type="molecule type" value="Genomic_DNA"/>
</dbReference>
<name>A0A0U5GP12_9GAMM</name>
<reference evidence="5" key="1">
    <citation type="submission" date="2015-11" db="EMBL/GenBank/DDBJ databases">
        <authorList>
            <person name="Blom J."/>
        </authorList>
    </citation>
    <scope>NUCLEOTIDE SEQUENCE [LARGE SCALE GENOMIC DNA]</scope>
</reference>
<dbReference type="Proteomes" id="UP000059419">
    <property type="component" value="Chromosome 1"/>
</dbReference>
<dbReference type="GO" id="GO:0016798">
    <property type="term" value="F:hydrolase activity, acting on glycosyl bonds"/>
    <property type="evidence" value="ECO:0007669"/>
    <property type="project" value="InterPro"/>
</dbReference>
<evidence type="ECO:0000259" key="3">
    <source>
        <dbReference type="Pfam" id="PF19077"/>
    </source>
</evidence>
<sequence length="1002" mass="109388">MSDFPWDPTSGNADYTSSPYQYWAGSEPKEAGGKVEFVINNMLYTTNIEADGSWTFQLPVMLMDGQHNLSVRYIDRAMNYGPPYLSTIHVDTTPPAKPIIQTVQDDVGDSMPLFNGQITDDTKPRFSGSAEPQSIVRLFDKDTGALLGSAVANFNGYWTIEEELGYGQREVFVTSSDRHDHVSEPSESWVVNIKDPNAPPASDPYITGGADNVGTAQGELAFGAMTDDNRPMLKGMAEPGSVVYVFAANAAGQWLIVASSRAEADGRWSVETAQLNAGTYDFQVSSSATRNPNADIFRLTIADAGSNALKPVIVDVVDDAGPATGELANGAVTDDRTPTLRGTAEANSIVYIHYGRSGVSWEPVASVKANAKGEWTFTPELYQDQTWDFYASPTTNWRDGTPVFQLDVKSGNALKPVIIDAYDDFGMRTGELVNGASTDDRTPTLRGTAEANSIVYIHYGRSGVSWEPTASVQANAKGEWSFTPNLYQDYTWDFYASTSSNRDDVETVFQLELKSGNALKPVIIDAYDDFGIRTGELVNGASTDDRTPTLRGQAEANSIVYIQYGRLSIAFEPLASVKANAKGEWSFTPQLNHAHKWDFFVSNTSAGFDYSTSFQLDIKSDSAAEPVITAIWDNEGSLRELADGDFTNDRTPEIRGTGEPNSKIIVVLAKGQEGWENNNRSVETWADENGNWKVTIPAPELTDDRWHFRVKSVDAAGNEGELRSQMYIEVRDNLIESRTVWDFNDGTLQGWSAAGKYAKENEMAVKSYGSGIGVNSHTDDKTESGYDGDIIYRDITVVAGQVYHFEFEAFRANDKHQAPKLGMKVDGQTVIPETPITESWIHLSGTYVATESKTVRVAVTNGEKSGNGNDFWFDNVVIEPEINRVDSEQPTLLMADALAGTVQKGADLTGHGSTMLTVKAGDVLAWGEKDLFIADGKTQLMINGDASDVVNLDDLLGDGRDNGDWSQLSGTITVGGLEYSVWQHSSEDAELLIQSGVQTQLI</sequence>
<feature type="domain" description="Bacterial Ig-like" evidence="3">
    <location>
        <begin position="34"/>
        <end position="92"/>
    </location>
</feature>
<dbReference type="NCBIfam" id="NF033510">
    <property type="entry name" value="Ca_tandemer"/>
    <property type="match status" value="2"/>
</dbReference>